<reference evidence="3 4" key="1">
    <citation type="journal article" date="2019" name="Emerg. Microbes Infect.">
        <title>Comprehensive subspecies identification of 175 nontuberculous mycobacteria species based on 7547 genomic profiles.</title>
        <authorList>
            <person name="Matsumoto Y."/>
            <person name="Kinjo T."/>
            <person name="Motooka D."/>
            <person name="Nabeya D."/>
            <person name="Jung N."/>
            <person name="Uechi K."/>
            <person name="Horii T."/>
            <person name="Iida T."/>
            <person name="Fujita J."/>
            <person name="Nakamura S."/>
        </authorList>
    </citation>
    <scope>NUCLEOTIDE SEQUENCE [LARGE SCALE GENOMIC DNA]</scope>
    <source>
        <strain evidence="3 4">JCM 30275</strain>
    </source>
</reference>
<gene>
    <name evidence="3" type="primary">lppH</name>
    <name evidence="3" type="ORF">MANY_17630</name>
</gene>
<dbReference type="EMBL" id="AP022620">
    <property type="protein sequence ID" value="BBZ76426.1"/>
    <property type="molecule type" value="Genomic_DNA"/>
</dbReference>
<accession>A0A6N4W3A6</accession>
<organism evidence="3 4">
    <name type="scientific">Mycolicibacterium anyangense</name>
    <dbReference type="NCBI Taxonomy" id="1431246"/>
    <lineage>
        <taxon>Bacteria</taxon>
        <taxon>Bacillati</taxon>
        <taxon>Actinomycetota</taxon>
        <taxon>Actinomycetes</taxon>
        <taxon>Mycobacteriales</taxon>
        <taxon>Mycobacteriaceae</taxon>
        <taxon>Mycolicibacterium</taxon>
    </lineage>
</organism>
<evidence type="ECO:0000256" key="1">
    <source>
        <dbReference type="SAM" id="SignalP"/>
    </source>
</evidence>
<evidence type="ECO:0000313" key="3">
    <source>
        <dbReference type="EMBL" id="BBZ76426.1"/>
    </source>
</evidence>
<dbReference type="Pfam" id="PF14032">
    <property type="entry name" value="PknH_C"/>
    <property type="match status" value="1"/>
</dbReference>
<dbReference type="InterPro" id="IPR038232">
    <property type="entry name" value="PknH-like_Extracell_sf"/>
</dbReference>
<dbReference type="KEGG" id="many:MANY_17630"/>
<keyword evidence="1" id="KW-0732">Signal</keyword>
<proteinExistence type="predicted"/>
<name>A0A6N4W3A6_9MYCO</name>
<dbReference type="Proteomes" id="UP000467249">
    <property type="component" value="Chromosome"/>
</dbReference>
<evidence type="ECO:0000313" key="4">
    <source>
        <dbReference type="Proteomes" id="UP000467249"/>
    </source>
</evidence>
<feature type="domain" description="PknH-like extracellular" evidence="2">
    <location>
        <begin position="37"/>
        <end position="225"/>
    </location>
</feature>
<dbReference type="RefSeq" id="WP_163803891.1">
    <property type="nucleotide sequence ID" value="NZ_AP022620.1"/>
</dbReference>
<dbReference type="AlphaFoldDB" id="A0A6N4W3A6"/>
<keyword evidence="4" id="KW-1185">Reference proteome</keyword>
<feature type="chain" id="PRO_5026670782" evidence="1">
    <location>
        <begin position="30"/>
        <end position="229"/>
    </location>
</feature>
<feature type="signal peptide" evidence="1">
    <location>
        <begin position="1"/>
        <end position="29"/>
    </location>
</feature>
<dbReference type="PROSITE" id="PS51257">
    <property type="entry name" value="PROKAR_LIPOPROTEIN"/>
    <property type="match status" value="1"/>
</dbReference>
<dbReference type="InterPro" id="IPR026954">
    <property type="entry name" value="PknH-like_Extracell"/>
</dbReference>
<protein>
    <submittedName>
        <fullName evidence="3">Sensor domain-containing protein</fullName>
    </submittedName>
</protein>
<dbReference type="Gene3D" id="3.40.1000.70">
    <property type="entry name" value="PknH-like extracellular domain"/>
    <property type="match status" value="1"/>
</dbReference>
<sequence length="229" mass="23558">MTFRLPAIAAALCLTISGCTATTSGSAMSADRAPLATADALPALLLPADAVGAALSSDDVVVTADVTKAWNDSAHLSDVNCLAIAGAAQQSVYAQSGSTAVHGQVLRDPPTAPAWSHYAVQAVVLFPTARAAADFFTTSQQQWSKCSDRQLSYPQPMGPSQVWSVGRPSTDHDVLAVSRVQQTPQTWSCQRALTVHSNVAVDVEACSLDGPTSAASTIAGQIAGRLPAA</sequence>
<evidence type="ECO:0000259" key="2">
    <source>
        <dbReference type="Pfam" id="PF14032"/>
    </source>
</evidence>